<feature type="domain" description="Tripartite ATP-independent periplasmic transporters DctQ component" evidence="10">
    <location>
        <begin position="26"/>
        <end position="154"/>
    </location>
</feature>
<dbReference type="GO" id="GO:0022857">
    <property type="term" value="F:transmembrane transporter activity"/>
    <property type="evidence" value="ECO:0007669"/>
    <property type="project" value="UniProtKB-UniRule"/>
</dbReference>
<evidence type="ECO:0000259" key="10">
    <source>
        <dbReference type="Pfam" id="PF04290"/>
    </source>
</evidence>
<gene>
    <name evidence="11" type="ORF">EDC22_104350</name>
</gene>
<evidence type="ECO:0000256" key="1">
    <source>
        <dbReference type="ARBA" id="ARBA00004429"/>
    </source>
</evidence>
<evidence type="ECO:0000256" key="7">
    <source>
        <dbReference type="ARBA" id="ARBA00023136"/>
    </source>
</evidence>
<comment type="caution">
    <text evidence="11">The sequence shown here is derived from an EMBL/GenBank/DDBJ whole genome shotgun (WGS) entry which is preliminary data.</text>
</comment>
<dbReference type="RefSeq" id="WP_132806326.1">
    <property type="nucleotide sequence ID" value="NZ_SMAK01000004.1"/>
</dbReference>
<dbReference type="Proteomes" id="UP000295678">
    <property type="component" value="Unassembled WGS sequence"/>
</dbReference>
<keyword evidence="6 9" id="KW-1133">Transmembrane helix</keyword>
<dbReference type="AlphaFoldDB" id="A0A4R3MGV5"/>
<comment type="similarity">
    <text evidence="8 9">Belongs to the TRAP transporter small permease family.</text>
</comment>
<dbReference type="InterPro" id="IPR007387">
    <property type="entry name" value="TRAP_DctQ"/>
</dbReference>
<keyword evidence="4 9" id="KW-0997">Cell inner membrane</keyword>
<comment type="subunit">
    <text evidence="9">The complex comprises the extracytoplasmic solute receptor protein and the two transmembrane proteins.</text>
</comment>
<evidence type="ECO:0000313" key="11">
    <source>
        <dbReference type="EMBL" id="TCT11587.1"/>
    </source>
</evidence>
<evidence type="ECO:0000256" key="6">
    <source>
        <dbReference type="ARBA" id="ARBA00022989"/>
    </source>
</evidence>
<keyword evidence="7 9" id="KW-0472">Membrane</keyword>
<evidence type="ECO:0000313" key="12">
    <source>
        <dbReference type="Proteomes" id="UP000295678"/>
    </source>
</evidence>
<keyword evidence="12" id="KW-1185">Reference proteome</keyword>
<organism evidence="11 12">
    <name type="scientific">Tepidamorphus gemmatus</name>
    <dbReference type="NCBI Taxonomy" id="747076"/>
    <lineage>
        <taxon>Bacteria</taxon>
        <taxon>Pseudomonadati</taxon>
        <taxon>Pseudomonadota</taxon>
        <taxon>Alphaproteobacteria</taxon>
        <taxon>Hyphomicrobiales</taxon>
        <taxon>Tepidamorphaceae</taxon>
        <taxon>Tepidamorphus</taxon>
    </lineage>
</organism>
<keyword evidence="2 9" id="KW-0813">Transport</keyword>
<protein>
    <recommendedName>
        <fullName evidence="9">TRAP transporter small permease protein</fullName>
    </recommendedName>
</protein>
<dbReference type="GO" id="GO:0015740">
    <property type="term" value="P:C4-dicarboxylate transport"/>
    <property type="evidence" value="ECO:0007669"/>
    <property type="project" value="TreeGrafter"/>
</dbReference>
<dbReference type="InterPro" id="IPR055348">
    <property type="entry name" value="DctQ"/>
</dbReference>
<comment type="subcellular location">
    <subcellularLocation>
        <location evidence="1 9">Cell inner membrane</location>
        <topology evidence="1 9">Multi-pass membrane protein</topology>
    </subcellularLocation>
</comment>
<feature type="transmembrane region" description="Helical" evidence="9">
    <location>
        <begin position="12"/>
        <end position="34"/>
    </location>
</feature>
<feature type="transmembrane region" description="Helical" evidence="9">
    <location>
        <begin position="49"/>
        <end position="67"/>
    </location>
</feature>
<evidence type="ECO:0000256" key="9">
    <source>
        <dbReference type="RuleBase" id="RU369079"/>
    </source>
</evidence>
<feature type="transmembrane region" description="Helical" evidence="9">
    <location>
        <begin position="88"/>
        <end position="108"/>
    </location>
</feature>
<proteinExistence type="inferred from homology"/>
<reference evidence="11 12" key="1">
    <citation type="submission" date="2019-03" db="EMBL/GenBank/DDBJ databases">
        <title>Genomic Encyclopedia of Type Strains, Phase IV (KMG-IV): sequencing the most valuable type-strain genomes for metagenomic binning, comparative biology and taxonomic classification.</title>
        <authorList>
            <person name="Goeker M."/>
        </authorList>
    </citation>
    <scope>NUCLEOTIDE SEQUENCE [LARGE SCALE GENOMIC DNA]</scope>
    <source>
        <strain evidence="11 12">DSM 19345</strain>
    </source>
</reference>
<sequence>MRGVDLFRRFQRAGTILCGLLLIAFTGLVVYSVASRYLFSAPPMWGEEIPKLLFVWMIFIGAGFAHFSGHNIRMTALIERVPPRPRRIIELVMHGLAVVILLVILWYSVPILQLTARTNSLATGLSDMWTYIALPIGALLLLANEALRIRRLLRGHVDDPVDLGSER</sequence>
<dbReference type="PANTHER" id="PTHR35011">
    <property type="entry name" value="2,3-DIKETO-L-GULONATE TRAP TRANSPORTER SMALL PERMEASE PROTEIN YIAM"/>
    <property type="match status" value="1"/>
</dbReference>
<evidence type="ECO:0000256" key="8">
    <source>
        <dbReference type="ARBA" id="ARBA00038436"/>
    </source>
</evidence>
<comment type="function">
    <text evidence="9">Part of the tripartite ATP-independent periplasmic (TRAP) transport system.</text>
</comment>
<dbReference type="OrthoDB" id="4964541at2"/>
<keyword evidence="5 9" id="KW-0812">Transmembrane</keyword>
<keyword evidence="3" id="KW-1003">Cell membrane</keyword>
<dbReference type="Pfam" id="PF04290">
    <property type="entry name" value="DctQ"/>
    <property type="match status" value="1"/>
</dbReference>
<feature type="transmembrane region" description="Helical" evidence="9">
    <location>
        <begin position="128"/>
        <end position="147"/>
    </location>
</feature>
<evidence type="ECO:0000256" key="3">
    <source>
        <dbReference type="ARBA" id="ARBA00022475"/>
    </source>
</evidence>
<evidence type="ECO:0000256" key="2">
    <source>
        <dbReference type="ARBA" id="ARBA00022448"/>
    </source>
</evidence>
<accession>A0A4R3MGV5</accession>
<evidence type="ECO:0000256" key="5">
    <source>
        <dbReference type="ARBA" id="ARBA00022692"/>
    </source>
</evidence>
<dbReference type="EMBL" id="SMAK01000004">
    <property type="protein sequence ID" value="TCT11587.1"/>
    <property type="molecule type" value="Genomic_DNA"/>
</dbReference>
<dbReference type="PANTHER" id="PTHR35011:SF5">
    <property type="entry name" value="SIALIC ACID TRAP TRANSPORTER SMALL PERMEASE PROTEIN SIAQ"/>
    <property type="match status" value="1"/>
</dbReference>
<evidence type="ECO:0000256" key="4">
    <source>
        <dbReference type="ARBA" id="ARBA00022519"/>
    </source>
</evidence>
<dbReference type="GO" id="GO:0005886">
    <property type="term" value="C:plasma membrane"/>
    <property type="evidence" value="ECO:0007669"/>
    <property type="project" value="UniProtKB-SubCell"/>
</dbReference>
<name>A0A4R3MGV5_9HYPH</name>